<proteinExistence type="predicted"/>
<dbReference type="InterPro" id="IPR016181">
    <property type="entry name" value="Acyl_CoA_acyltransferase"/>
</dbReference>
<keyword evidence="5" id="KW-1185">Reference proteome</keyword>
<evidence type="ECO:0000256" key="2">
    <source>
        <dbReference type="ARBA" id="ARBA00023315"/>
    </source>
</evidence>
<name>A0ABX6IHA2_9ACTN</name>
<dbReference type="Proteomes" id="UP001059836">
    <property type="component" value="Chromosome"/>
</dbReference>
<dbReference type="NCBIfam" id="TIGR01575">
    <property type="entry name" value="rimI"/>
    <property type="match status" value="1"/>
</dbReference>
<evidence type="ECO:0000313" key="5">
    <source>
        <dbReference type="Proteomes" id="UP001059836"/>
    </source>
</evidence>
<accession>A0ABX6IHA2</accession>
<gene>
    <name evidence="4" type="primary">rimI</name>
    <name evidence="4" type="ORF">GII31_06770</name>
</gene>
<evidence type="ECO:0000259" key="3">
    <source>
        <dbReference type="PROSITE" id="PS51186"/>
    </source>
</evidence>
<dbReference type="SUPFAM" id="SSF55729">
    <property type="entry name" value="Acyl-CoA N-acyltransferases (Nat)"/>
    <property type="match status" value="1"/>
</dbReference>
<reference evidence="4" key="1">
    <citation type="journal article" date="2021" name="Nat. Microbiol.">
        <title>Cocultivation of an ultrasmall environmental parasitic bacterium with lytic ability against bacteria associated with wastewater foams.</title>
        <authorList>
            <person name="Batinovic S."/>
            <person name="Rose J.J.A."/>
            <person name="Ratcliffe J."/>
            <person name="Seviour R.J."/>
            <person name="Petrovski S."/>
        </authorList>
    </citation>
    <scope>NUCLEOTIDE SEQUENCE</scope>
    <source>
        <strain evidence="4">CON9</strain>
    </source>
</reference>
<keyword evidence="1" id="KW-0808">Transferase</keyword>
<evidence type="ECO:0000313" key="4">
    <source>
        <dbReference type="EMBL" id="QHN34645.1"/>
    </source>
</evidence>
<dbReference type="PANTHER" id="PTHR43877">
    <property type="entry name" value="AMINOALKYLPHOSPHONATE N-ACETYLTRANSFERASE-RELATED-RELATED"/>
    <property type="match status" value="1"/>
</dbReference>
<dbReference type="RefSeq" id="WP_213247979.1">
    <property type="nucleotide sequence ID" value="NZ_CP045806.1"/>
</dbReference>
<organism evidence="4 5">
    <name type="scientific">Gordonia pseudamarae</name>
    <dbReference type="NCBI Taxonomy" id="2831662"/>
    <lineage>
        <taxon>Bacteria</taxon>
        <taxon>Bacillati</taxon>
        <taxon>Actinomycetota</taxon>
        <taxon>Actinomycetes</taxon>
        <taxon>Mycobacteriales</taxon>
        <taxon>Gordoniaceae</taxon>
        <taxon>Gordonia</taxon>
    </lineage>
</organism>
<dbReference type="Gene3D" id="3.40.630.30">
    <property type="match status" value="1"/>
</dbReference>
<protein>
    <submittedName>
        <fullName evidence="4">Ribosomal-protein-alanine N-acetyltransferase</fullName>
    </submittedName>
</protein>
<dbReference type="PROSITE" id="PS51186">
    <property type="entry name" value="GNAT"/>
    <property type="match status" value="1"/>
</dbReference>
<dbReference type="Pfam" id="PF00583">
    <property type="entry name" value="Acetyltransf_1"/>
    <property type="match status" value="1"/>
</dbReference>
<dbReference type="InterPro" id="IPR006464">
    <property type="entry name" value="AcTrfase_RimI/Ard1"/>
</dbReference>
<dbReference type="InterPro" id="IPR000182">
    <property type="entry name" value="GNAT_dom"/>
</dbReference>
<dbReference type="InterPro" id="IPR050832">
    <property type="entry name" value="Bact_Acetyltransf"/>
</dbReference>
<dbReference type="EMBL" id="CP045809">
    <property type="protein sequence ID" value="QHN34645.1"/>
    <property type="molecule type" value="Genomic_DNA"/>
</dbReference>
<evidence type="ECO:0000256" key="1">
    <source>
        <dbReference type="ARBA" id="ARBA00022679"/>
    </source>
</evidence>
<dbReference type="CDD" id="cd04301">
    <property type="entry name" value="NAT_SF"/>
    <property type="match status" value="1"/>
</dbReference>
<feature type="domain" description="N-acetyltransferase" evidence="3">
    <location>
        <begin position="6"/>
        <end position="157"/>
    </location>
</feature>
<sequence>MTAAAPIIDGLTLADAPRCAALEMQMFAGDSPWPEAAFRAEMKAPYNTYFAARESPGAEVMGYAGISMLGGPGAYESEIHTIAVDPGRRGRGYGLALLRAMLAVADDAGAPVYLEVRTDNHTAIGLYERHGFATAGIRRGYYQPSGADAYTMVRPARTEHTQEAPR</sequence>
<keyword evidence="2" id="KW-0012">Acyltransferase</keyword>